<evidence type="ECO:0000259" key="4">
    <source>
        <dbReference type="PROSITE" id="PS51334"/>
    </source>
</evidence>
<accession>A0AAD3Y4M2</accession>
<keyword evidence="1 2" id="KW-0344">Guanine-nucleotide releasing factor</keyword>
<feature type="region of interest" description="Disordered" evidence="3">
    <location>
        <begin position="512"/>
        <end position="544"/>
    </location>
</feature>
<dbReference type="PANTHER" id="PTHR33101:SF2">
    <property type="entry name" value="ROP GUANINE NUCLEOTIDE EXCHANGE FACTOR 14"/>
    <property type="match status" value="1"/>
</dbReference>
<proteinExistence type="predicted"/>
<dbReference type="GO" id="GO:0005085">
    <property type="term" value="F:guanyl-nucleotide exchange factor activity"/>
    <property type="evidence" value="ECO:0007669"/>
    <property type="project" value="UniProtKB-UniRule"/>
</dbReference>
<feature type="compositionally biased region" description="Polar residues" evidence="3">
    <location>
        <begin position="530"/>
        <end position="542"/>
    </location>
</feature>
<dbReference type="Proteomes" id="UP001279734">
    <property type="component" value="Unassembled WGS sequence"/>
</dbReference>
<evidence type="ECO:0000313" key="6">
    <source>
        <dbReference type="Proteomes" id="UP001279734"/>
    </source>
</evidence>
<dbReference type="Gene3D" id="1.20.58.2010">
    <property type="entry name" value="PRONE domain, subdomain 1"/>
    <property type="match status" value="2"/>
</dbReference>
<dbReference type="PANTHER" id="PTHR33101">
    <property type="entry name" value="ROP GUANINE NUCLEOTIDE EXCHANGE FACTOR 1"/>
    <property type="match status" value="1"/>
</dbReference>
<dbReference type="Pfam" id="PF03759">
    <property type="entry name" value="PRONE"/>
    <property type="match status" value="1"/>
</dbReference>
<organism evidence="5 6">
    <name type="scientific">Nepenthes gracilis</name>
    <name type="common">Slender pitcher plant</name>
    <dbReference type="NCBI Taxonomy" id="150966"/>
    <lineage>
        <taxon>Eukaryota</taxon>
        <taxon>Viridiplantae</taxon>
        <taxon>Streptophyta</taxon>
        <taxon>Embryophyta</taxon>
        <taxon>Tracheophyta</taxon>
        <taxon>Spermatophyta</taxon>
        <taxon>Magnoliopsida</taxon>
        <taxon>eudicotyledons</taxon>
        <taxon>Gunneridae</taxon>
        <taxon>Pentapetalae</taxon>
        <taxon>Caryophyllales</taxon>
        <taxon>Nepenthaceae</taxon>
        <taxon>Nepenthes</taxon>
    </lineage>
</organism>
<dbReference type="AlphaFoldDB" id="A0AAD3Y4M2"/>
<dbReference type="InterPro" id="IPR038937">
    <property type="entry name" value="RopGEF"/>
</dbReference>
<protein>
    <recommendedName>
        <fullName evidence="4">PRONE domain-containing protein</fullName>
    </recommendedName>
</protein>
<comment type="caution">
    <text evidence="5">The sequence shown here is derived from an EMBL/GenBank/DDBJ whole genome shotgun (WGS) entry which is preliminary data.</text>
</comment>
<gene>
    <name evidence="5" type="ORF">Nepgr_028514</name>
</gene>
<evidence type="ECO:0000256" key="2">
    <source>
        <dbReference type="PROSITE-ProRule" id="PRU00663"/>
    </source>
</evidence>
<name>A0AAD3Y4M2_NEPGR</name>
<dbReference type="FunFam" id="1.20.58.2010:FF:000003">
    <property type="entry name" value="Rop guanine nucleotide exchange factor 14"/>
    <property type="match status" value="1"/>
</dbReference>
<reference evidence="5" key="1">
    <citation type="submission" date="2023-05" db="EMBL/GenBank/DDBJ databases">
        <title>Nepenthes gracilis genome sequencing.</title>
        <authorList>
            <person name="Fukushima K."/>
        </authorList>
    </citation>
    <scope>NUCLEOTIDE SEQUENCE</scope>
    <source>
        <strain evidence="5">SING2019-196</strain>
    </source>
</reference>
<dbReference type="FunFam" id="1.20.58.2010:FF:000001">
    <property type="entry name" value="Rop guanine nucleotide exchange factor 14"/>
    <property type="match status" value="1"/>
</dbReference>
<keyword evidence="6" id="KW-1185">Reference proteome</keyword>
<sequence>MGRLSRRLACCTKNRQVSIDFHDHRFLHERIITYNGLENCILNSHFYRNEIGTSRENAFATDFLGEDDTSCSSFKDASGSFTKWIMKDGQETDEWDIPGSPQQFYTREKSAYAFQFADVEAMKETFAKILLGEDVTGGQKGVTTARALSNAITNLSASIFGELWKLEPLQEEKKIKWRKEMDWLLSPANFMIELVPAKKSGTNGRTFEIMTPKARSDVHMNLPALQKLDSMLIEVLDSMVNTEFWYTEGSSHGDECGGCGRPSRRWWLPYPHVPKGGLSENARKKLLSQGNVIHQVFKAAKSINEGVLNEMLVPEIIKDALPKSVKANLGEELYKALLINQSSSTGILKSLKLKSEHEALDVINKLEAAALAWRKRDKDQVHSKSPVRTAWPFMKDTVSEVDKMESLLFRAEALLQQLKMRYPDLPHSFLNVTKIQYGEDVGHSILEAYSRALGKLAYSILSRVDDILCEDRSSNPNSPLAKCCFPGLSFRGISDTRAVSSIIDKMDRVDQYSSDSNSSRIDSEIFSPSEAKTSSASDTPSGSCIWCISTDSGSRRVSP</sequence>
<dbReference type="PROSITE" id="PS51334">
    <property type="entry name" value="PRONE"/>
    <property type="match status" value="1"/>
</dbReference>
<feature type="domain" description="PRONE" evidence="4">
    <location>
        <begin position="109"/>
        <end position="481"/>
    </location>
</feature>
<dbReference type="InterPro" id="IPR005512">
    <property type="entry name" value="PRONE_dom"/>
</dbReference>
<dbReference type="EMBL" id="BSYO01000031">
    <property type="protein sequence ID" value="GMH26671.1"/>
    <property type="molecule type" value="Genomic_DNA"/>
</dbReference>
<evidence type="ECO:0000256" key="1">
    <source>
        <dbReference type="ARBA" id="ARBA00022658"/>
    </source>
</evidence>
<evidence type="ECO:0000256" key="3">
    <source>
        <dbReference type="SAM" id="MobiDB-lite"/>
    </source>
</evidence>
<evidence type="ECO:0000313" key="5">
    <source>
        <dbReference type="EMBL" id="GMH26671.1"/>
    </source>
</evidence>